<sequence>MRKVILNLAVTLDGFIEGPNGEIDWCIMDDGPAAGESITSHFDEFLARIDTIFYGRVSYDLWGQYQPAADASLPEKKLWENVHSKSKYVFSTRPTGSKDAAYITSDIAEKVNEIKAHSGKDIWLYGGAKLITTFVNLGLIDNYLLAVHPVILGGGKPLFSDLKDRTNLKLNRAVTSKSGVILLDYEKA</sequence>
<dbReference type="Proteomes" id="UP000199045">
    <property type="component" value="Unassembled WGS sequence"/>
</dbReference>
<name>A0A1G7M8G8_CHIFI</name>
<dbReference type="EMBL" id="FNBN01000002">
    <property type="protein sequence ID" value="SDF57884.1"/>
    <property type="molecule type" value="Genomic_DNA"/>
</dbReference>
<dbReference type="OrthoDB" id="195113at2"/>
<dbReference type="AlphaFoldDB" id="A0A1G7M8G8"/>
<evidence type="ECO:0000259" key="1">
    <source>
        <dbReference type="Pfam" id="PF01872"/>
    </source>
</evidence>
<dbReference type="SUPFAM" id="SSF53597">
    <property type="entry name" value="Dihydrofolate reductase-like"/>
    <property type="match status" value="1"/>
</dbReference>
<proteinExistence type="predicted"/>
<dbReference type="RefSeq" id="WP_089830584.1">
    <property type="nucleotide sequence ID" value="NZ_FNBN01000002.1"/>
</dbReference>
<dbReference type="GO" id="GO:0008703">
    <property type="term" value="F:5-amino-6-(5-phosphoribosylamino)uracil reductase activity"/>
    <property type="evidence" value="ECO:0007669"/>
    <property type="project" value="InterPro"/>
</dbReference>
<dbReference type="GO" id="GO:0009231">
    <property type="term" value="P:riboflavin biosynthetic process"/>
    <property type="evidence" value="ECO:0007669"/>
    <property type="project" value="InterPro"/>
</dbReference>
<dbReference type="STRING" id="104663.SAMN04488121_102324"/>
<dbReference type="Gene3D" id="3.40.430.10">
    <property type="entry name" value="Dihydrofolate Reductase, subunit A"/>
    <property type="match status" value="1"/>
</dbReference>
<accession>A0A1G7M8G8</accession>
<feature type="domain" description="Bacterial bifunctional deaminase-reductase C-terminal" evidence="1">
    <location>
        <begin position="2"/>
        <end position="182"/>
    </location>
</feature>
<gene>
    <name evidence="2" type="ORF">SAMN04488121_102324</name>
</gene>
<dbReference type="InterPro" id="IPR002734">
    <property type="entry name" value="RibDG_C"/>
</dbReference>
<evidence type="ECO:0000313" key="2">
    <source>
        <dbReference type="EMBL" id="SDF57884.1"/>
    </source>
</evidence>
<dbReference type="Pfam" id="PF01872">
    <property type="entry name" value="RibD_C"/>
    <property type="match status" value="1"/>
</dbReference>
<protein>
    <submittedName>
        <fullName evidence="2">Dihydrofolate reductase</fullName>
    </submittedName>
</protein>
<reference evidence="2 3" key="1">
    <citation type="submission" date="2016-10" db="EMBL/GenBank/DDBJ databases">
        <authorList>
            <person name="de Groot N.N."/>
        </authorList>
    </citation>
    <scope>NUCLEOTIDE SEQUENCE [LARGE SCALE GENOMIC DNA]</scope>
    <source>
        <strain evidence="2 3">DSM 527</strain>
    </source>
</reference>
<organism evidence="2 3">
    <name type="scientific">Chitinophaga filiformis</name>
    <name type="common">Myxococcus filiformis</name>
    <name type="synonym">Flexibacter filiformis</name>
    <dbReference type="NCBI Taxonomy" id="104663"/>
    <lineage>
        <taxon>Bacteria</taxon>
        <taxon>Pseudomonadati</taxon>
        <taxon>Bacteroidota</taxon>
        <taxon>Chitinophagia</taxon>
        <taxon>Chitinophagales</taxon>
        <taxon>Chitinophagaceae</taxon>
        <taxon>Chitinophaga</taxon>
    </lineage>
</organism>
<dbReference type="PANTHER" id="PTHR38011:SF11">
    <property type="entry name" value="2,5-DIAMINO-6-RIBOSYLAMINO-4(3H)-PYRIMIDINONE 5'-PHOSPHATE REDUCTASE"/>
    <property type="match status" value="1"/>
</dbReference>
<dbReference type="PANTHER" id="PTHR38011">
    <property type="entry name" value="DIHYDROFOLATE REDUCTASE FAMILY PROTEIN (AFU_ORTHOLOGUE AFUA_8G06820)"/>
    <property type="match status" value="1"/>
</dbReference>
<dbReference type="InterPro" id="IPR050765">
    <property type="entry name" value="Riboflavin_Biosynth_HTPR"/>
</dbReference>
<evidence type="ECO:0000313" key="3">
    <source>
        <dbReference type="Proteomes" id="UP000199045"/>
    </source>
</evidence>
<dbReference type="InterPro" id="IPR024072">
    <property type="entry name" value="DHFR-like_dom_sf"/>
</dbReference>